<reference evidence="1 2" key="1">
    <citation type="submission" date="2019-05" db="EMBL/GenBank/DDBJ databases">
        <authorList>
            <consortium name="Pathogen Informatics"/>
        </authorList>
    </citation>
    <scope>NUCLEOTIDE SEQUENCE [LARGE SCALE GENOMIC DNA]</scope>
    <source>
        <strain evidence="1 2">NCTC503</strain>
    </source>
</reference>
<protein>
    <submittedName>
        <fullName evidence="1">Uncharacterized protein</fullName>
    </submittedName>
</protein>
<dbReference type="RefSeq" id="WP_138209258.1">
    <property type="nucleotide sequence ID" value="NZ_CBCRUQ010000008.1"/>
</dbReference>
<dbReference type="KEGG" id="hhw:NCTC503_00458"/>
<dbReference type="OrthoDB" id="1938846at2"/>
<gene>
    <name evidence="1" type="ORF">NCTC503_00458</name>
</gene>
<dbReference type="Proteomes" id="UP000308489">
    <property type="component" value="Chromosome 1"/>
</dbReference>
<keyword evidence="2" id="KW-1185">Reference proteome</keyword>
<evidence type="ECO:0000313" key="1">
    <source>
        <dbReference type="EMBL" id="VTQ83993.1"/>
    </source>
</evidence>
<organism evidence="1 2">
    <name type="scientific">Hathewaya histolytica</name>
    <name type="common">Clostridium histolyticum</name>
    <dbReference type="NCBI Taxonomy" id="1498"/>
    <lineage>
        <taxon>Bacteria</taxon>
        <taxon>Bacillati</taxon>
        <taxon>Bacillota</taxon>
        <taxon>Clostridia</taxon>
        <taxon>Eubacteriales</taxon>
        <taxon>Clostridiaceae</taxon>
        <taxon>Hathewaya</taxon>
    </lineage>
</organism>
<name>A0A4U9R244_HATHI</name>
<sequence>MSTLALNRSYELQMPSSFVDVDRDEMEYVDGGFYISNQTLKGVLISAGVNPVGATLIGLGAWKLAGLITAKSAAVGAKLGAFGGPFTAAIGSLVSAAIGGGAALTIANAVIQGKGINVGLMRTKSGVPYWVDISIQ</sequence>
<accession>A0A4U9R244</accession>
<proteinExistence type="predicted"/>
<evidence type="ECO:0000313" key="2">
    <source>
        <dbReference type="Proteomes" id="UP000308489"/>
    </source>
</evidence>
<dbReference type="EMBL" id="LR590481">
    <property type="protein sequence ID" value="VTQ83993.1"/>
    <property type="molecule type" value="Genomic_DNA"/>
</dbReference>
<dbReference type="AlphaFoldDB" id="A0A4U9R244"/>